<dbReference type="EMBL" id="JARKNE010000012">
    <property type="protein sequence ID" value="KAK5775691.1"/>
    <property type="molecule type" value="Genomic_DNA"/>
</dbReference>
<dbReference type="InterPro" id="IPR002156">
    <property type="entry name" value="RNaseH_domain"/>
</dbReference>
<keyword evidence="3" id="KW-1185">Reference proteome</keyword>
<accession>A0ABR0MP97</accession>
<evidence type="ECO:0000259" key="1">
    <source>
        <dbReference type="Pfam" id="PF13456"/>
    </source>
</evidence>
<feature type="domain" description="RNase H type-1" evidence="1">
    <location>
        <begin position="10"/>
        <end position="79"/>
    </location>
</feature>
<protein>
    <recommendedName>
        <fullName evidence="1">RNase H type-1 domain-containing protein</fullName>
    </recommendedName>
</protein>
<evidence type="ECO:0000313" key="3">
    <source>
        <dbReference type="Proteomes" id="UP001358586"/>
    </source>
</evidence>
<organism evidence="2 3">
    <name type="scientific">Gossypium arboreum</name>
    <name type="common">Tree cotton</name>
    <name type="synonym">Gossypium nanking</name>
    <dbReference type="NCBI Taxonomy" id="29729"/>
    <lineage>
        <taxon>Eukaryota</taxon>
        <taxon>Viridiplantae</taxon>
        <taxon>Streptophyta</taxon>
        <taxon>Embryophyta</taxon>
        <taxon>Tracheophyta</taxon>
        <taxon>Spermatophyta</taxon>
        <taxon>Magnoliopsida</taxon>
        <taxon>eudicotyledons</taxon>
        <taxon>Gunneridae</taxon>
        <taxon>Pentapetalae</taxon>
        <taxon>rosids</taxon>
        <taxon>malvids</taxon>
        <taxon>Malvales</taxon>
        <taxon>Malvaceae</taxon>
        <taxon>Malvoideae</taxon>
        <taxon>Gossypium</taxon>
    </lineage>
</organism>
<dbReference type="SUPFAM" id="SSF53098">
    <property type="entry name" value="Ribonuclease H-like"/>
    <property type="match status" value="1"/>
</dbReference>
<name>A0ABR0MP97_GOSAR</name>
<dbReference type="PANTHER" id="PTHR48475">
    <property type="entry name" value="RIBONUCLEASE H"/>
    <property type="match status" value="1"/>
</dbReference>
<comment type="caution">
    <text evidence="2">The sequence shown here is derived from an EMBL/GenBank/DDBJ whole genome shotgun (WGS) entry which is preliminary data.</text>
</comment>
<sequence length="139" mass="15828">MAKTGSRIGLARQHGVRELVVHTNSQLVIKQLNGDYEVNESRLKKYQSIATQLLAGFDKVQVKQVLRSDNTRADALSKLAYSLVIEQSGKILIEHREALSYDTLQVYDIDQEDTWMTPIVHVLQGTNDYLDKKKKNSQK</sequence>
<dbReference type="Pfam" id="PF13456">
    <property type="entry name" value="RVT_3"/>
    <property type="match status" value="1"/>
</dbReference>
<dbReference type="Gene3D" id="3.30.420.10">
    <property type="entry name" value="Ribonuclease H-like superfamily/Ribonuclease H"/>
    <property type="match status" value="1"/>
</dbReference>
<dbReference type="PANTHER" id="PTHR48475:SF2">
    <property type="entry name" value="RIBONUCLEASE H"/>
    <property type="match status" value="1"/>
</dbReference>
<gene>
    <name evidence="2" type="ORF">PVK06_043614</name>
</gene>
<dbReference type="InterPro" id="IPR012337">
    <property type="entry name" value="RNaseH-like_sf"/>
</dbReference>
<proteinExistence type="predicted"/>
<evidence type="ECO:0000313" key="2">
    <source>
        <dbReference type="EMBL" id="KAK5775691.1"/>
    </source>
</evidence>
<dbReference type="InterPro" id="IPR036397">
    <property type="entry name" value="RNaseH_sf"/>
</dbReference>
<reference evidence="2 3" key="1">
    <citation type="submission" date="2023-03" db="EMBL/GenBank/DDBJ databases">
        <title>WGS of Gossypium arboreum.</title>
        <authorList>
            <person name="Yu D."/>
        </authorList>
    </citation>
    <scope>NUCLEOTIDE SEQUENCE [LARGE SCALE GENOMIC DNA]</scope>
    <source>
        <tissue evidence="2">Leaf</tissue>
    </source>
</reference>
<dbReference type="Proteomes" id="UP001358586">
    <property type="component" value="Chromosome 12"/>
</dbReference>